<keyword evidence="3" id="KW-1185">Reference proteome</keyword>
<evidence type="ECO:0000256" key="1">
    <source>
        <dbReference type="SAM" id="Phobius"/>
    </source>
</evidence>
<feature type="transmembrane region" description="Helical" evidence="1">
    <location>
        <begin position="51"/>
        <end position="75"/>
    </location>
</feature>
<keyword evidence="1" id="KW-1133">Transmembrane helix</keyword>
<evidence type="ECO:0000313" key="3">
    <source>
        <dbReference type="Proteomes" id="UP000017836"/>
    </source>
</evidence>
<dbReference type="Gramene" id="ERN13086">
    <property type="protein sequence ID" value="ERN13086"/>
    <property type="gene ID" value="AMTR_s00040p00154980"/>
</dbReference>
<dbReference type="EMBL" id="KI392591">
    <property type="protein sequence ID" value="ERN13086.1"/>
    <property type="molecule type" value="Genomic_DNA"/>
</dbReference>
<keyword evidence="1" id="KW-0812">Transmembrane</keyword>
<sequence>MVPWSQIVKEALPAISLRVVTLMILEFALATDRRGERGIILETLIVEFSFAIGRFVILIGILQFALFIILFFIYGNTRKEIRDNKEDEENP</sequence>
<dbReference type="Proteomes" id="UP000017836">
    <property type="component" value="Unassembled WGS sequence"/>
</dbReference>
<protein>
    <submittedName>
        <fullName evidence="2">Uncharacterized protein</fullName>
    </submittedName>
</protein>
<accession>W1PYM8</accession>
<keyword evidence="1" id="KW-0472">Membrane</keyword>
<reference evidence="3" key="1">
    <citation type="journal article" date="2013" name="Science">
        <title>The Amborella genome and the evolution of flowering plants.</title>
        <authorList>
            <consortium name="Amborella Genome Project"/>
        </authorList>
    </citation>
    <scope>NUCLEOTIDE SEQUENCE [LARGE SCALE GENOMIC DNA]</scope>
</reference>
<organism evidence="2 3">
    <name type="scientific">Amborella trichopoda</name>
    <dbReference type="NCBI Taxonomy" id="13333"/>
    <lineage>
        <taxon>Eukaryota</taxon>
        <taxon>Viridiplantae</taxon>
        <taxon>Streptophyta</taxon>
        <taxon>Embryophyta</taxon>
        <taxon>Tracheophyta</taxon>
        <taxon>Spermatophyta</taxon>
        <taxon>Magnoliopsida</taxon>
        <taxon>Amborellales</taxon>
        <taxon>Amborellaceae</taxon>
        <taxon>Amborella</taxon>
    </lineage>
</organism>
<evidence type="ECO:0000313" key="2">
    <source>
        <dbReference type="EMBL" id="ERN13086.1"/>
    </source>
</evidence>
<gene>
    <name evidence="2" type="ORF">AMTR_s00040p00154980</name>
</gene>
<proteinExistence type="predicted"/>
<dbReference type="HOGENOM" id="CLU_2430004_0_0_1"/>
<name>W1PYM8_AMBTC</name>
<dbReference type="AlphaFoldDB" id="W1PYM8"/>